<evidence type="ECO:0000256" key="1">
    <source>
        <dbReference type="SAM" id="MobiDB-lite"/>
    </source>
</evidence>
<dbReference type="Pfam" id="PF12078">
    <property type="entry name" value="DUF3557"/>
    <property type="match status" value="1"/>
</dbReference>
<dbReference type="PANTHER" id="PTHR31379">
    <property type="entry name" value="F-BOX C PROTEIN-RELATED-RELATED"/>
    <property type="match status" value="1"/>
</dbReference>
<dbReference type="InParanoid" id="G0MDR6"/>
<feature type="region of interest" description="Disordered" evidence="1">
    <location>
        <begin position="1"/>
        <end position="27"/>
    </location>
</feature>
<organism evidence="3">
    <name type="scientific">Caenorhabditis brenneri</name>
    <name type="common">Nematode worm</name>
    <dbReference type="NCBI Taxonomy" id="135651"/>
    <lineage>
        <taxon>Eukaryota</taxon>
        <taxon>Metazoa</taxon>
        <taxon>Ecdysozoa</taxon>
        <taxon>Nematoda</taxon>
        <taxon>Chromadorea</taxon>
        <taxon>Rhabditida</taxon>
        <taxon>Rhabditina</taxon>
        <taxon>Rhabditomorpha</taxon>
        <taxon>Rhabditoidea</taxon>
        <taxon>Rhabditidae</taxon>
        <taxon>Peloderinae</taxon>
        <taxon>Caenorhabditis</taxon>
    </lineage>
</organism>
<dbReference type="OrthoDB" id="5910972at2759"/>
<protein>
    <submittedName>
        <fullName evidence="2">Uncharacterized protein</fullName>
    </submittedName>
</protein>
<evidence type="ECO:0000313" key="2">
    <source>
        <dbReference type="EMBL" id="EGT49812.1"/>
    </source>
</evidence>
<dbReference type="InterPro" id="IPR021942">
    <property type="entry name" value="DUF3557"/>
</dbReference>
<name>G0MDR6_CAEBE</name>
<dbReference type="Proteomes" id="UP000008068">
    <property type="component" value="Unassembled WGS sequence"/>
</dbReference>
<dbReference type="EMBL" id="GL379790">
    <property type="protein sequence ID" value="EGT49812.1"/>
    <property type="molecule type" value="Genomic_DNA"/>
</dbReference>
<reference evidence="3" key="1">
    <citation type="submission" date="2011-07" db="EMBL/GenBank/DDBJ databases">
        <authorList>
            <consortium name="Caenorhabditis brenneri Sequencing and Analysis Consortium"/>
            <person name="Wilson R.K."/>
        </authorList>
    </citation>
    <scope>NUCLEOTIDE SEQUENCE [LARGE SCALE GENOMIC DNA]</scope>
    <source>
        <strain evidence="3">PB2801</strain>
    </source>
</reference>
<dbReference type="OMA" id="ANPRIYK"/>
<gene>
    <name evidence="2" type="ORF">CAEBREN_15853</name>
</gene>
<dbReference type="AlphaFoldDB" id="G0MDR6"/>
<accession>G0MDR6</accession>
<dbReference type="HOGENOM" id="CLU_618534_0_0_1"/>
<evidence type="ECO:0000313" key="3">
    <source>
        <dbReference type="Proteomes" id="UP000008068"/>
    </source>
</evidence>
<dbReference type="PANTHER" id="PTHR31379:SF1">
    <property type="entry name" value="F-BOX C PROTEIN-RELATED"/>
    <property type="match status" value="1"/>
</dbReference>
<keyword evidence="3" id="KW-1185">Reference proteome</keyword>
<dbReference type="eggNOG" id="ENOG502TJT3">
    <property type="taxonomic scope" value="Eukaryota"/>
</dbReference>
<sequence>MPRNNRSRSPPAYSAPSAPPTTPVPMSDAFDLPSLENLCLTDDNKKMSEAVQHSIVLYMNTSDRLHAASALPGTFGELDRVVPHRIKLLKFEPNAITVNSQRVYLVHQFVYLQRRLVLCCTRDLDEQGQPLNIRLPANQKLKEGDIVIVRREDDPYKEDLAEPNRIQERPSLVVLRKIMQVLSVAPIRELPVPLPDGIKFPDAMRNLSKQILSGDRVHVVDNLIIGFREGIIRLPVGVQLKVRKLLLNYNALEAMKAIRPIIHPASWPLEDVTLSVDDPRDPIIRELPDARHITVCLTHCIGRSDWRIFAFVRRPHIHLAEAEINVQDWCWIAQSWKSNPPPIGQKFSMNSKNNASDYIDGVKILGGVIKMLPSRSCIKYPYCTTIPLSKDAELNFYGAKAPFYELEMKWTSGDRILWMAVMEVMPVGSAEDAVD</sequence>
<proteinExistence type="predicted"/>